<dbReference type="EMBL" id="KN840670">
    <property type="protein sequence ID" value="KIP02515.1"/>
    <property type="molecule type" value="Genomic_DNA"/>
</dbReference>
<keyword evidence="3 6" id="KW-0812">Transmembrane</keyword>
<feature type="transmembrane region" description="Helical" evidence="6">
    <location>
        <begin position="226"/>
        <end position="248"/>
    </location>
</feature>
<dbReference type="AlphaFoldDB" id="A0A0C3S3N3"/>
<evidence type="ECO:0000256" key="1">
    <source>
        <dbReference type="ARBA" id="ARBA00004141"/>
    </source>
</evidence>
<sequence length="528" mass="56421">MGDPDDSESCGYPVDDRSATEAKAALINRALEESGMGRYQWCIFFLCGFGYALDLMWAQAFSLVTPRIQQELGVADKDYGDIFSVFSAGLTVGAFVWGILVDIIGRRWAFNLTVGIVATFGMILGALNSWTAICGMVFFVGFGLGGNIPIDATIVLEFIPSDRRYLLAALSVFQPIGTIITSLISWALIPKFACTTGLPACSYLAPGVAPDASTCCTKASNYGWRYALFTIGGLSVLAFIGRFGLFTFHESPKFLVSKGRDAEAVRVVHAIARFNGTTSALREDDLRDIDERVSRLRASGSKGDDERVEDVAEGGKTRRRLAVAGGKVGHLGILFSSPAMVRLTVLTWVCYAADYWGFVIAGNFLPKFLAERGAADNMSTYDTYRNYIIIAVVGVPGVLLGTALIEVPRIGRKWAMVGSSALMGASLFLYATVTTPAASVGFNAMEYFFQSTFNAVLYGWTPEAFPAAARGSACGLASFWGRLASVVAPLVAARLGSSTGVLYLAGGGVFVCTLCALGLRETRGGEAV</sequence>
<dbReference type="CDD" id="cd17316">
    <property type="entry name" value="MFS_SV2_like"/>
    <property type="match status" value="1"/>
</dbReference>
<keyword evidence="4 6" id="KW-1133">Transmembrane helix</keyword>
<dbReference type="GO" id="GO:0016020">
    <property type="term" value="C:membrane"/>
    <property type="evidence" value="ECO:0007669"/>
    <property type="project" value="UniProtKB-SubCell"/>
</dbReference>
<evidence type="ECO:0000256" key="3">
    <source>
        <dbReference type="ARBA" id="ARBA00022692"/>
    </source>
</evidence>
<evidence type="ECO:0000313" key="8">
    <source>
        <dbReference type="EMBL" id="KIP02515.1"/>
    </source>
</evidence>
<dbReference type="PANTHER" id="PTHR23511:SF3">
    <property type="entry name" value="MAJOR FACILITATOR SUPERFAMILY (MFS) PROFILE DOMAIN-CONTAINING PROTEIN"/>
    <property type="match status" value="1"/>
</dbReference>
<dbReference type="SUPFAM" id="SSF103473">
    <property type="entry name" value="MFS general substrate transporter"/>
    <property type="match status" value="1"/>
</dbReference>
<reference evidence="8 9" key="1">
    <citation type="journal article" date="2014" name="PLoS Genet.">
        <title>Analysis of the Phlebiopsis gigantea genome, transcriptome and secretome provides insight into its pioneer colonization strategies of wood.</title>
        <authorList>
            <person name="Hori C."/>
            <person name="Ishida T."/>
            <person name="Igarashi K."/>
            <person name="Samejima M."/>
            <person name="Suzuki H."/>
            <person name="Master E."/>
            <person name="Ferreira P."/>
            <person name="Ruiz-Duenas F.J."/>
            <person name="Held B."/>
            <person name="Canessa P."/>
            <person name="Larrondo L.F."/>
            <person name="Schmoll M."/>
            <person name="Druzhinina I.S."/>
            <person name="Kubicek C.P."/>
            <person name="Gaskell J.A."/>
            <person name="Kersten P."/>
            <person name="St John F."/>
            <person name="Glasner J."/>
            <person name="Sabat G."/>
            <person name="Splinter BonDurant S."/>
            <person name="Syed K."/>
            <person name="Yadav J."/>
            <person name="Mgbeahuruike A.C."/>
            <person name="Kovalchuk A."/>
            <person name="Asiegbu F.O."/>
            <person name="Lackner G."/>
            <person name="Hoffmeister D."/>
            <person name="Rencoret J."/>
            <person name="Gutierrez A."/>
            <person name="Sun H."/>
            <person name="Lindquist E."/>
            <person name="Barry K."/>
            <person name="Riley R."/>
            <person name="Grigoriev I.V."/>
            <person name="Henrissat B."/>
            <person name="Kues U."/>
            <person name="Berka R.M."/>
            <person name="Martinez A.T."/>
            <person name="Covert S.F."/>
            <person name="Blanchette R.A."/>
            <person name="Cullen D."/>
        </authorList>
    </citation>
    <scope>NUCLEOTIDE SEQUENCE [LARGE SCALE GENOMIC DNA]</scope>
    <source>
        <strain evidence="8 9">11061_1 CR5-6</strain>
    </source>
</reference>
<gene>
    <name evidence="8" type="ORF">PHLGIDRAFT_79028</name>
</gene>
<dbReference type="GO" id="GO:0022857">
    <property type="term" value="F:transmembrane transporter activity"/>
    <property type="evidence" value="ECO:0007669"/>
    <property type="project" value="InterPro"/>
</dbReference>
<dbReference type="Gene3D" id="1.20.1250.20">
    <property type="entry name" value="MFS general substrate transporter like domains"/>
    <property type="match status" value="1"/>
</dbReference>
<keyword evidence="2" id="KW-0813">Transport</keyword>
<feature type="transmembrane region" description="Helical" evidence="6">
    <location>
        <begin position="108"/>
        <end position="130"/>
    </location>
</feature>
<dbReference type="HOGENOM" id="CLU_001265_52_1_1"/>
<feature type="transmembrane region" description="Helical" evidence="6">
    <location>
        <begin position="500"/>
        <end position="519"/>
    </location>
</feature>
<proteinExistence type="predicted"/>
<feature type="transmembrane region" description="Helical" evidence="6">
    <location>
        <begin position="166"/>
        <end position="189"/>
    </location>
</feature>
<feature type="transmembrane region" description="Helical" evidence="6">
    <location>
        <begin position="41"/>
        <end position="62"/>
    </location>
</feature>
<evidence type="ECO:0000256" key="4">
    <source>
        <dbReference type="ARBA" id="ARBA00022989"/>
    </source>
</evidence>
<feature type="transmembrane region" description="Helical" evidence="6">
    <location>
        <begin position="82"/>
        <end position="101"/>
    </location>
</feature>
<feature type="transmembrane region" description="Helical" evidence="6">
    <location>
        <begin position="345"/>
        <end position="366"/>
    </location>
</feature>
<dbReference type="PROSITE" id="PS50850">
    <property type="entry name" value="MFS"/>
    <property type="match status" value="1"/>
</dbReference>
<name>A0A0C3S3N3_PHLG1</name>
<evidence type="ECO:0000259" key="7">
    <source>
        <dbReference type="PROSITE" id="PS50850"/>
    </source>
</evidence>
<evidence type="ECO:0000256" key="6">
    <source>
        <dbReference type="SAM" id="Phobius"/>
    </source>
</evidence>
<feature type="transmembrane region" description="Helical" evidence="6">
    <location>
        <begin position="136"/>
        <end position="159"/>
    </location>
</feature>
<keyword evidence="5 6" id="KW-0472">Membrane</keyword>
<dbReference type="InterPro" id="IPR036259">
    <property type="entry name" value="MFS_trans_sf"/>
</dbReference>
<dbReference type="InterPro" id="IPR011701">
    <property type="entry name" value="MFS"/>
</dbReference>
<dbReference type="Pfam" id="PF07690">
    <property type="entry name" value="MFS_1"/>
    <property type="match status" value="1"/>
</dbReference>
<dbReference type="PANTHER" id="PTHR23511">
    <property type="entry name" value="SYNAPTIC VESICLE GLYCOPROTEIN 2"/>
    <property type="match status" value="1"/>
</dbReference>
<feature type="transmembrane region" description="Helical" evidence="6">
    <location>
        <begin position="414"/>
        <end position="433"/>
    </location>
</feature>
<comment type="subcellular location">
    <subcellularLocation>
        <location evidence="1">Membrane</location>
        <topology evidence="1">Multi-pass membrane protein</topology>
    </subcellularLocation>
</comment>
<feature type="transmembrane region" description="Helical" evidence="6">
    <location>
        <begin position="386"/>
        <end position="407"/>
    </location>
</feature>
<dbReference type="OrthoDB" id="3936150at2759"/>
<dbReference type="InterPro" id="IPR005829">
    <property type="entry name" value="Sugar_transporter_CS"/>
</dbReference>
<keyword evidence="9" id="KW-1185">Reference proteome</keyword>
<protein>
    <recommendedName>
        <fullName evidence="7">Major facilitator superfamily (MFS) profile domain-containing protein</fullName>
    </recommendedName>
</protein>
<evidence type="ECO:0000256" key="5">
    <source>
        <dbReference type="ARBA" id="ARBA00023136"/>
    </source>
</evidence>
<evidence type="ECO:0000256" key="2">
    <source>
        <dbReference type="ARBA" id="ARBA00022448"/>
    </source>
</evidence>
<dbReference type="InterPro" id="IPR020846">
    <property type="entry name" value="MFS_dom"/>
</dbReference>
<dbReference type="Proteomes" id="UP000053257">
    <property type="component" value="Unassembled WGS sequence"/>
</dbReference>
<organism evidence="8 9">
    <name type="scientific">Phlebiopsis gigantea (strain 11061_1 CR5-6)</name>
    <name type="common">White-rot fungus</name>
    <name type="synonym">Peniophora gigantea</name>
    <dbReference type="NCBI Taxonomy" id="745531"/>
    <lineage>
        <taxon>Eukaryota</taxon>
        <taxon>Fungi</taxon>
        <taxon>Dikarya</taxon>
        <taxon>Basidiomycota</taxon>
        <taxon>Agaricomycotina</taxon>
        <taxon>Agaricomycetes</taxon>
        <taxon>Polyporales</taxon>
        <taxon>Phanerochaetaceae</taxon>
        <taxon>Phlebiopsis</taxon>
    </lineage>
</organism>
<accession>A0A0C3S3N3</accession>
<feature type="domain" description="Major facilitator superfamily (MFS) profile" evidence="7">
    <location>
        <begin position="43"/>
        <end position="524"/>
    </location>
</feature>
<evidence type="ECO:0000313" key="9">
    <source>
        <dbReference type="Proteomes" id="UP000053257"/>
    </source>
</evidence>
<dbReference type="PROSITE" id="PS00217">
    <property type="entry name" value="SUGAR_TRANSPORT_2"/>
    <property type="match status" value="1"/>
</dbReference>